<feature type="compositionally biased region" description="Basic and acidic residues" evidence="6">
    <location>
        <begin position="12"/>
        <end position="24"/>
    </location>
</feature>
<dbReference type="OrthoDB" id="193931at2759"/>
<evidence type="ECO:0000256" key="7">
    <source>
        <dbReference type="SAM" id="Phobius"/>
    </source>
</evidence>
<dbReference type="AlphaFoldDB" id="A0A5J4ZIX9"/>
<protein>
    <recommendedName>
        <fullName evidence="8">Protein kinase domain-containing protein</fullName>
    </recommendedName>
</protein>
<dbReference type="GO" id="GO:0004674">
    <property type="term" value="F:protein serine/threonine kinase activity"/>
    <property type="evidence" value="ECO:0007669"/>
    <property type="project" value="UniProtKB-KW"/>
</dbReference>
<keyword evidence="3" id="KW-0547">Nucleotide-binding</keyword>
<accession>A0A5J4ZIX9</accession>
<dbReference type="GO" id="GO:0007165">
    <property type="term" value="P:signal transduction"/>
    <property type="evidence" value="ECO:0007669"/>
    <property type="project" value="TreeGrafter"/>
</dbReference>
<evidence type="ECO:0000313" key="9">
    <source>
        <dbReference type="EMBL" id="KAA8517462.1"/>
    </source>
</evidence>
<keyword evidence="7" id="KW-0812">Transmembrane</keyword>
<keyword evidence="7" id="KW-0472">Membrane</keyword>
<name>A0A5J4ZIX9_9ASTE</name>
<organism evidence="9 10">
    <name type="scientific">Nyssa sinensis</name>
    <dbReference type="NCBI Taxonomy" id="561372"/>
    <lineage>
        <taxon>Eukaryota</taxon>
        <taxon>Viridiplantae</taxon>
        <taxon>Streptophyta</taxon>
        <taxon>Embryophyta</taxon>
        <taxon>Tracheophyta</taxon>
        <taxon>Spermatophyta</taxon>
        <taxon>Magnoliopsida</taxon>
        <taxon>eudicotyledons</taxon>
        <taxon>Gunneridae</taxon>
        <taxon>Pentapetalae</taxon>
        <taxon>asterids</taxon>
        <taxon>Cornales</taxon>
        <taxon>Nyssaceae</taxon>
        <taxon>Nyssa</taxon>
    </lineage>
</organism>
<dbReference type="PROSITE" id="PS50011">
    <property type="entry name" value="PROTEIN_KINASE_DOM"/>
    <property type="match status" value="1"/>
</dbReference>
<dbReference type="PANTHER" id="PTHR43895">
    <property type="entry name" value="CALCIUM/CALMODULIN-DEPENDENT PROTEIN KINASE KINASE-RELATED"/>
    <property type="match status" value="1"/>
</dbReference>
<dbReference type="InterPro" id="IPR000719">
    <property type="entry name" value="Prot_kinase_dom"/>
</dbReference>
<evidence type="ECO:0000256" key="5">
    <source>
        <dbReference type="ARBA" id="ARBA00022840"/>
    </source>
</evidence>
<dbReference type="Pfam" id="PF00069">
    <property type="entry name" value="Pkinase"/>
    <property type="match status" value="1"/>
</dbReference>
<dbReference type="EMBL" id="CM018051">
    <property type="protein sequence ID" value="KAA8517462.1"/>
    <property type="molecule type" value="Genomic_DNA"/>
</dbReference>
<keyword evidence="5" id="KW-0067">ATP-binding</keyword>
<dbReference type="PANTHER" id="PTHR43895:SF28">
    <property type="entry name" value="CBL-INTERACTING SERINE_THREONINE-PROTEIN KINASE 15"/>
    <property type="match status" value="1"/>
</dbReference>
<feature type="transmembrane region" description="Helical" evidence="7">
    <location>
        <begin position="34"/>
        <end position="52"/>
    </location>
</feature>
<feature type="compositionally biased region" description="Polar residues" evidence="6">
    <location>
        <begin position="1"/>
        <end position="11"/>
    </location>
</feature>
<dbReference type="Gene3D" id="1.10.510.10">
    <property type="entry name" value="Transferase(Phosphotransferase) domain 1"/>
    <property type="match status" value="1"/>
</dbReference>
<gene>
    <name evidence="9" type="ORF">F0562_017755</name>
</gene>
<evidence type="ECO:0000256" key="6">
    <source>
        <dbReference type="SAM" id="MobiDB-lite"/>
    </source>
</evidence>
<dbReference type="InterPro" id="IPR011009">
    <property type="entry name" value="Kinase-like_dom_sf"/>
</dbReference>
<keyword evidence="4" id="KW-0418">Kinase</keyword>
<evidence type="ECO:0000256" key="4">
    <source>
        <dbReference type="ARBA" id="ARBA00022777"/>
    </source>
</evidence>
<evidence type="ECO:0000256" key="1">
    <source>
        <dbReference type="ARBA" id="ARBA00022527"/>
    </source>
</evidence>
<dbReference type="Proteomes" id="UP000325577">
    <property type="component" value="Linkage Group LG8"/>
</dbReference>
<reference evidence="9 10" key="1">
    <citation type="submission" date="2019-09" db="EMBL/GenBank/DDBJ databases">
        <title>A chromosome-level genome assembly of the Chinese tupelo Nyssa sinensis.</title>
        <authorList>
            <person name="Yang X."/>
            <person name="Kang M."/>
            <person name="Yang Y."/>
            <person name="Xiong H."/>
            <person name="Wang M."/>
            <person name="Zhang Z."/>
            <person name="Wang Z."/>
            <person name="Wu H."/>
            <person name="Ma T."/>
            <person name="Liu J."/>
            <person name="Xi Z."/>
        </authorList>
    </citation>
    <scope>NUCLEOTIDE SEQUENCE [LARGE SCALE GENOMIC DNA]</scope>
    <source>
        <strain evidence="9">J267</strain>
        <tissue evidence="9">Leaf</tissue>
    </source>
</reference>
<evidence type="ECO:0000256" key="3">
    <source>
        <dbReference type="ARBA" id="ARBA00022741"/>
    </source>
</evidence>
<keyword evidence="2" id="KW-0808">Transferase</keyword>
<keyword evidence="7" id="KW-1133">Transmembrane helix</keyword>
<feature type="domain" description="Protein kinase" evidence="8">
    <location>
        <begin position="1"/>
        <end position="243"/>
    </location>
</feature>
<dbReference type="SUPFAM" id="SSF56112">
    <property type="entry name" value="Protein kinase-like (PK-like)"/>
    <property type="match status" value="1"/>
</dbReference>
<proteinExistence type="predicted"/>
<sequence>MEKPRSFQTVTEKWRKGETKRETGTPETTYRDTVTVHVFLFLFSIMAALFVIERCGDAAEGRTCKEYPVREYFGFVVRNCVWMGSMMYMGGHGFCNSRKETNNSRNVSAARKEAAEEATAIDDETLNRLYFRWSRIQVRLTGTLPSLLITIAVRMEKKIKVSDFGLSALAKSKHQDGLLHTTCGTPAYVALEVNHRKGYEESKADIWSCEVILYVLLVDKSAPTRAACCERERAFVCGSTING</sequence>
<evidence type="ECO:0000259" key="8">
    <source>
        <dbReference type="PROSITE" id="PS50011"/>
    </source>
</evidence>
<evidence type="ECO:0000313" key="10">
    <source>
        <dbReference type="Proteomes" id="UP000325577"/>
    </source>
</evidence>
<evidence type="ECO:0000256" key="2">
    <source>
        <dbReference type="ARBA" id="ARBA00022679"/>
    </source>
</evidence>
<feature type="region of interest" description="Disordered" evidence="6">
    <location>
        <begin position="1"/>
        <end position="26"/>
    </location>
</feature>
<keyword evidence="1" id="KW-0723">Serine/threonine-protein kinase</keyword>
<keyword evidence="10" id="KW-1185">Reference proteome</keyword>
<dbReference type="GO" id="GO:0005524">
    <property type="term" value="F:ATP binding"/>
    <property type="evidence" value="ECO:0007669"/>
    <property type="project" value="UniProtKB-KW"/>
</dbReference>